<feature type="signal peptide" evidence="3">
    <location>
        <begin position="1"/>
        <end position="25"/>
    </location>
</feature>
<evidence type="ECO:0000256" key="1">
    <source>
        <dbReference type="ARBA" id="ARBA00005964"/>
    </source>
</evidence>
<evidence type="ECO:0000313" key="5">
    <source>
        <dbReference type="EMBL" id="KCZ99831.1"/>
    </source>
</evidence>
<dbReference type="InterPro" id="IPR002018">
    <property type="entry name" value="CarbesteraseB"/>
</dbReference>
<evidence type="ECO:0000256" key="2">
    <source>
        <dbReference type="ARBA" id="ARBA00022801"/>
    </source>
</evidence>
<dbReference type="InterPro" id="IPR019826">
    <property type="entry name" value="Carboxylesterase_B_AS"/>
</dbReference>
<dbReference type="PATRIC" id="fig|1280954.3.peg.619"/>
<dbReference type="RefSeq" id="WP_035594350.1">
    <property type="nucleotide sequence ID" value="NZ_ARYM01000003.1"/>
</dbReference>
<dbReference type="InterPro" id="IPR050309">
    <property type="entry name" value="Type-B_Carboxylest/Lipase"/>
</dbReference>
<dbReference type="InterPro" id="IPR029058">
    <property type="entry name" value="AB_hydrolase_fold"/>
</dbReference>
<dbReference type="STRING" id="1280954.HPO_03029"/>
<feature type="chain" id="PRO_5005102999" description="Carboxylic ester hydrolase" evidence="3">
    <location>
        <begin position="26"/>
        <end position="528"/>
    </location>
</feature>
<dbReference type="ESTHER" id="9rhob-a0a062vh83">
    <property type="family name" value="Carb_B_Bacteria"/>
</dbReference>
<dbReference type="EMBL" id="ARYM01000003">
    <property type="protein sequence ID" value="KCZ99831.1"/>
    <property type="molecule type" value="Genomic_DNA"/>
</dbReference>
<comment type="caution">
    <text evidence="5">The sequence shown here is derived from an EMBL/GenBank/DDBJ whole genome shotgun (WGS) entry which is preliminary data.</text>
</comment>
<name>A0A062VH83_9PROT</name>
<dbReference type="AlphaFoldDB" id="A0A062VH83"/>
<dbReference type="PROSITE" id="PS00122">
    <property type="entry name" value="CARBOXYLESTERASE_B_1"/>
    <property type="match status" value="1"/>
</dbReference>
<dbReference type="SUPFAM" id="SSF53474">
    <property type="entry name" value="alpha/beta-Hydrolases"/>
    <property type="match status" value="1"/>
</dbReference>
<dbReference type="OrthoDB" id="9775851at2"/>
<dbReference type="PROSITE" id="PS00941">
    <property type="entry name" value="CARBOXYLESTERASE_B_2"/>
    <property type="match status" value="1"/>
</dbReference>
<dbReference type="Gene3D" id="3.40.50.1820">
    <property type="entry name" value="alpha/beta hydrolase"/>
    <property type="match status" value="1"/>
</dbReference>
<organism evidence="5 6">
    <name type="scientific">Hyphomonas polymorpha PS728</name>
    <dbReference type="NCBI Taxonomy" id="1280954"/>
    <lineage>
        <taxon>Bacteria</taxon>
        <taxon>Pseudomonadati</taxon>
        <taxon>Pseudomonadota</taxon>
        <taxon>Alphaproteobacteria</taxon>
        <taxon>Hyphomonadales</taxon>
        <taxon>Hyphomonadaceae</taxon>
        <taxon>Hyphomonas</taxon>
    </lineage>
</organism>
<dbReference type="Pfam" id="PF00135">
    <property type="entry name" value="COesterase"/>
    <property type="match status" value="1"/>
</dbReference>
<protein>
    <recommendedName>
        <fullName evidence="3">Carboxylic ester hydrolase</fullName>
        <ecNumber evidence="3">3.1.1.-</ecNumber>
    </recommendedName>
</protein>
<dbReference type="Proteomes" id="UP000027100">
    <property type="component" value="Unassembled WGS sequence"/>
</dbReference>
<feature type="domain" description="Carboxylesterase type B" evidence="4">
    <location>
        <begin position="33"/>
        <end position="493"/>
    </location>
</feature>
<keyword evidence="2 3" id="KW-0378">Hydrolase</keyword>
<dbReference type="InterPro" id="IPR019819">
    <property type="entry name" value="Carboxylesterase_B_CS"/>
</dbReference>
<sequence length="528" mass="57132">MADRNIYLNRRSVLAAMGSTGLALAARAGGGEDPVVLTSNGPVSGTHEGGVAVFRGIRYGADTALTRFAKPRRPEPWKEVLRTVAYGAASPQRGNEPNQSEDCLFLNVWTPEARRGAQRPVMVYIHGGAYNAGSGSDALYDGARLAAHGDVVVITINHRLNAFGYLSLGKLMPEAFPDSGNAGQWDIIAALEWVRDNAEAFGGDPARIMVFGQSGGGAKIATLMAAPAAKELFHSAATMSGQQVTASGPINARKRAEAFLARLGIAPGDVAALRAMAPEKLVEALDTEDPVNREFSVYFGPVLDGRLLTRHPFWPDAPAQSAAIPIILGNTHDETRNLIGRSQPEYFELGWEDLPAALTRHMRCDIDADEVVQAYRGFYPEHTPTDIFFAATTAARSWRGQVEEADARAREGSPTWVYRFDLPWTADDERWGAPHAVDIGYAFLNLDRQGAMPGKAPSAQAISRQLAGAFISLARHGNPNHSGLPHWPAHALPDRATLIFSDTVRVEEDPRGQERALFAKVPFIQWGT</sequence>
<dbReference type="eggNOG" id="COG2272">
    <property type="taxonomic scope" value="Bacteria"/>
</dbReference>
<dbReference type="GO" id="GO:0016787">
    <property type="term" value="F:hydrolase activity"/>
    <property type="evidence" value="ECO:0007669"/>
    <property type="project" value="UniProtKB-KW"/>
</dbReference>
<dbReference type="EC" id="3.1.1.-" evidence="3"/>
<evidence type="ECO:0000256" key="3">
    <source>
        <dbReference type="RuleBase" id="RU361235"/>
    </source>
</evidence>
<keyword evidence="6" id="KW-1185">Reference proteome</keyword>
<evidence type="ECO:0000313" key="6">
    <source>
        <dbReference type="Proteomes" id="UP000027100"/>
    </source>
</evidence>
<reference evidence="5 6" key="1">
    <citation type="journal article" date="2014" name="Antonie Van Leeuwenhoek">
        <title>Hyphomonas beringensis sp. nov. and Hyphomonas chukchiensis sp. nov., isolated from surface seawater of the Bering Sea and Chukchi Sea.</title>
        <authorList>
            <person name="Li C."/>
            <person name="Lai Q."/>
            <person name="Li G."/>
            <person name="Dong C."/>
            <person name="Wang J."/>
            <person name="Liao Y."/>
            <person name="Shao Z."/>
        </authorList>
    </citation>
    <scope>NUCLEOTIDE SEQUENCE [LARGE SCALE GENOMIC DNA]</scope>
    <source>
        <strain evidence="5 6">PS728</strain>
    </source>
</reference>
<keyword evidence="3" id="KW-0732">Signal</keyword>
<proteinExistence type="inferred from homology"/>
<dbReference type="PANTHER" id="PTHR11559">
    <property type="entry name" value="CARBOXYLESTERASE"/>
    <property type="match status" value="1"/>
</dbReference>
<gene>
    <name evidence="5" type="ORF">HPO_03029</name>
</gene>
<evidence type="ECO:0000259" key="4">
    <source>
        <dbReference type="Pfam" id="PF00135"/>
    </source>
</evidence>
<comment type="similarity">
    <text evidence="1 3">Belongs to the type-B carboxylesterase/lipase family.</text>
</comment>
<accession>A0A062VH83</accession>